<dbReference type="EC" id="2.7.11.1" evidence="1"/>
<keyword evidence="3" id="KW-0547">Nucleotide-binding</keyword>
<evidence type="ECO:0000256" key="4">
    <source>
        <dbReference type="ARBA" id="ARBA00022777"/>
    </source>
</evidence>
<evidence type="ECO:0000256" key="6">
    <source>
        <dbReference type="SAM" id="MobiDB-lite"/>
    </source>
</evidence>
<keyword evidence="9" id="KW-1185">Reference proteome</keyword>
<reference evidence="8" key="1">
    <citation type="journal article" date="2020" name="Stud. Mycol.">
        <title>101 Dothideomycetes genomes: a test case for predicting lifestyles and emergence of pathogens.</title>
        <authorList>
            <person name="Haridas S."/>
            <person name="Albert R."/>
            <person name="Binder M."/>
            <person name="Bloem J."/>
            <person name="Labutti K."/>
            <person name="Salamov A."/>
            <person name="Andreopoulos B."/>
            <person name="Baker S."/>
            <person name="Barry K."/>
            <person name="Bills G."/>
            <person name="Bluhm B."/>
            <person name="Cannon C."/>
            <person name="Castanera R."/>
            <person name="Culley D."/>
            <person name="Daum C."/>
            <person name="Ezra D."/>
            <person name="Gonzalez J."/>
            <person name="Henrissat B."/>
            <person name="Kuo A."/>
            <person name="Liang C."/>
            <person name="Lipzen A."/>
            <person name="Lutzoni F."/>
            <person name="Magnuson J."/>
            <person name="Mondo S."/>
            <person name="Nolan M."/>
            <person name="Ohm R."/>
            <person name="Pangilinan J."/>
            <person name="Park H.-J."/>
            <person name="Ramirez L."/>
            <person name="Alfaro M."/>
            <person name="Sun H."/>
            <person name="Tritt A."/>
            <person name="Yoshinaga Y."/>
            <person name="Zwiers L.-H."/>
            <person name="Turgeon B."/>
            <person name="Goodwin S."/>
            <person name="Spatafora J."/>
            <person name="Crous P."/>
            <person name="Grigoriev I."/>
        </authorList>
    </citation>
    <scope>NUCLEOTIDE SEQUENCE</scope>
    <source>
        <strain evidence="8">CBS 116005</strain>
    </source>
</reference>
<dbReference type="PANTHER" id="PTHR43671">
    <property type="entry name" value="SERINE/THREONINE-PROTEIN KINASE NEK"/>
    <property type="match status" value="1"/>
</dbReference>
<dbReference type="Pfam" id="PF00069">
    <property type="entry name" value="Pkinase"/>
    <property type="match status" value="1"/>
</dbReference>
<feature type="domain" description="Protein kinase" evidence="7">
    <location>
        <begin position="193"/>
        <end position="503"/>
    </location>
</feature>
<evidence type="ECO:0000313" key="8">
    <source>
        <dbReference type="EMBL" id="KAF2768833.1"/>
    </source>
</evidence>
<keyword evidence="4 8" id="KW-0418">Kinase</keyword>
<dbReference type="PROSITE" id="PS00108">
    <property type="entry name" value="PROTEIN_KINASE_ST"/>
    <property type="match status" value="1"/>
</dbReference>
<evidence type="ECO:0000313" key="9">
    <source>
        <dbReference type="Proteomes" id="UP000799436"/>
    </source>
</evidence>
<proteinExistence type="predicted"/>
<evidence type="ECO:0000256" key="1">
    <source>
        <dbReference type="ARBA" id="ARBA00012513"/>
    </source>
</evidence>
<protein>
    <recommendedName>
        <fullName evidence="1">non-specific serine/threonine protein kinase</fullName>
        <ecNumber evidence="1">2.7.11.1</ecNumber>
    </recommendedName>
</protein>
<dbReference type="InterPro" id="IPR000719">
    <property type="entry name" value="Prot_kinase_dom"/>
</dbReference>
<evidence type="ECO:0000256" key="3">
    <source>
        <dbReference type="ARBA" id="ARBA00022741"/>
    </source>
</evidence>
<dbReference type="OrthoDB" id="310217at2759"/>
<dbReference type="GO" id="GO:0004674">
    <property type="term" value="F:protein serine/threonine kinase activity"/>
    <property type="evidence" value="ECO:0007669"/>
    <property type="project" value="UniProtKB-EC"/>
</dbReference>
<dbReference type="InterPro" id="IPR008271">
    <property type="entry name" value="Ser/Thr_kinase_AS"/>
</dbReference>
<dbReference type="SUPFAM" id="SSF56112">
    <property type="entry name" value="Protein kinase-like (PK-like)"/>
    <property type="match status" value="1"/>
</dbReference>
<sequence length="614" mass="69606">MANLTPDQRWAVWLELNRAAYNAAHEPLPPDHALLDIWYSLPSDQIVAITDILHDYREAARAANRAVDEASKYSQYALPGRYQEDGFEFGDNEASFFDYMAAVHRLNETQTEFRDAANTLAYFLEQRILYYNGLQQARNYAYSLAHGAQNSWQQTNKLYSQAQEDLVDFKSIFEQSKKYKLRASAASQFPSNWCGSWDLASGSFGTASVWVKTDSHMNVVDRVVVKDSYGIDYVGTSNDAWHDPELWIQDPTNPTRKLPNEIVAMLLLRGREGSENIVRIRGYRLRAKEMFTRIFMEFAPFGDCNTFCHRNHPPESFVWAAFEALAIAGLLMAHGEMQSSPGSGWWPIIHRDLKPDNLLLGLPLESRYRGYPSIKLADFGLSLIIDPNNPPDPESLQIWGTMGCKSPEHEQHVFKGEDSARAMDERTNVWEVGNTIWQLIAEYYPTYDFDDEKARMPDIEDDRDRLQSSYQYSRGLRETIMWAMAYRPERRPNFHKLLAHIRATTGQGWMGKLKDASNGLREAPSSAEGFQDPRITTLYDKFALNTKLQMTPSIFGRGTSVGNTEEEFGGLPGSDIRMQELSQGLGATVLGSGSRSRQSRQVGEGAGEQGRSFG</sequence>
<dbReference type="PROSITE" id="PS50011">
    <property type="entry name" value="PROTEIN_KINASE_DOM"/>
    <property type="match status" value="1"/>
</dbReference>
<evidence type="ECO:0000256" key="2">
    <source>
        <dbReference type="ARBA" id="ARBA00022679"/>
    </source>
</evidence>
<dbReference type="SMART" id="SM00220">
    <property type="entry name" value="S_TKc"/>
    <property type="match status" value="1"/>
</dbReference>
<dbReference type="InterPro" id="IPR050660">
    <property type="entry name" value="NEK_Ser/Thr_kinase"/>
</dbReference>
<dbReference type="EMBL" id="ML995840">
    <property type="protein sequence ID" value="KAF2768833.1"/>
    <property type="molecule type" value="Genomic_DNA"/>
</dbReference>
<feature type="compositionally biased region" description="Low complexity" evidence="6">
    <location>
        <begin position="591"/>
        <end position="601"/>
    </location>
</feature>
<dbReference type="AlphaFoldDB" id="A0A6G1L7C6"/>
<gene>
    <name evidence="8" type="ORF">EJ03DRAFT_327964</name>
</gene>
<evidence type="ECO:0000259" key="7">
    <source>
        <dbReference type="PROSITE" id="PS50011"/>
    </source>
</evidence>
<accession>A0A6G1L7C6</accession>
<keyword evidence="2" id="KW-0808">Transferase</keyword>
<dbReference type="Gene3D" id="1.10.510.10">
    <property type="entry name" value="Transferase(Phosphotransferase) domain 1"/>
    <property type="match status" value="1"/>
</dbReference>
<keyword evidence="5" id="KW-0067">ATP-binding</keyword>
<feature type="region of interest" description="Disordered" evidence="6">
    <location>
        <begin position="584"/>
        <end position="614"/>
    </location>
</feature>
<evidence type="ECO:0000256" key="5">
    <source>
        <dbReference type="ARBA" id="ARBA00022840"/>
    </source>
</evidence>
<dbReference type="PANTHER" id="PTHR43671:SF13">
    <property type="entry name" value="SERINE_THREONINE-PROTEIN KINASE NEK2"/>
    <property type="match status" value="1"/>
</dbReference>
<name>A0A6G1L7C6_9PEZI</name>
<organism evidence="8 9">
    <name type="scientific">Teratosphaeria nubilosa</name>
    <dbReference type="NCBI Taxonomy" id="161662"/>
    <lineage>
        <taxon>Eukaryota</taxon>
        <taxon>Fungi</taxon>
        <taxon>Dikarya</taxon>
        <taxon>Ascomycota</taxon>
        <taxon>Pezizomycotina</taxon>
        <taxon>Dothideomycetes</taxon>
        <taxon>Dothideomycetidae</taxon>
        <taxon>Mycosphaerellales</taxon>
        <taxon>Teratosphaeriaceae</taxon>
        <taxon>Teratosphaeria</taxon>
    </lineage>
</organism>
<dbReference type="GO" id="GO:0005524">
    <property type="term" value="F:ATP binding"/>
    <property type="evidence" value="ECO:0007669"/>
    <property type="project" value="UniProtKB-KW"/>
</dbReference>
<feature type="compositionally biased region" description="Gly residues" evidence="6">
    <location>
        <begin position="604"/>
        <end position="614"/>
    </location>
</feature>
<dbReference type="Proteomes" id="UP000799436">
    <property type="component" value="Unassembled WGS sequence"/>
</dbReference>
<dbReference type="InterPro" id="IPR011009">
    <property type="entry name" value="Kinase-like_dom_sf"/>
</dbReference>